<gene>
    <name evidence="3" type="ORF">FIBSPDRAFT_753124</name>
    <name evidence="2" type="ORF">FIBSPDRAFT_767428</name>
</gene>
<evidence type="ECO:0000313" key="4">
    <source>
        <dbReference type="Proteomes" id="UP000076532"/>
    </source>
</evidence>
<dbReference type="Proteomes" id="UP000076532">
    <property type="component" value="Unassembled WGS sequence"/>
</dbReference>
<dbReference type="EMBL" id="KV417921">
    <property type="protein sequence ID" value="KZP04463.1"/>
    <property type="molecule type" value="Genomic_DNA"/>
</dbReference>
<dbReference type="Pfam" id="PF24016">
    <property type="entry name" value="DUF7330"/>
    <property type="match status" value="1"/>
</dbReference>
<proteinExistence type="predicted"/>
<feature type="domain" description="DUF7330" evidence="1">
    <location>
        <begin position="23"/>
        <end position="208"/>
    </location>
</feature>
<organism evidence="2 4">
    <name type="scientific">Athelia psychrophila</name>
    <dbReference type="NCBI Taxonomy" id="1759441"/>
    <lineage>
        <taxon>Eukaryota</taxon>
        <taxon>Fungi</taxon>
        <taxon>Dikarya</taxon>
        <taxon>Basidiomycota</taxon>
        <taxon>Agaricomycotina</taxon>
        <taxon>Agaricomycetes</taxon>
        <taxon>Agaricomycetidae</taxon>
        <taxon>Atheliales</taxon>
        <taxon>Atheliaceae</taxon>
        <taxon>Athelia</taxon>
    </lineage>
</organism>
<protein>
    <recommendedName>
        <fullName evidence="1">DUF7330 domain-containing protein</fullName>
    </recommendedName>
</protein>
<evidence type="ECO:0000259" key="1">
    <source>
        <dbReference type="Pfam" id="PF24016"/>
    </source>
</evidence>
<accession>A0A167UZ54</accession>
<sequence>MYEADSPAPLQTTSGATIMRPTNYLMLERKQNPIKGQYAIDPSISIPQSLLPLLPAGTKESDRKNVMLKSAKKIDVDIALLNPRHPMGKPTTLTLESTHGSVNLQLRTTPADPLRRAPFNATITATYGSATIWLPADFQGLVSIYTLYGSVKISNKFLEHVTLRHEAEHTERLFVGDLTALSEQDSNFRDEVYVSAQHGVVRVCFLDEEDQHKKRFFVRMFGR</sequence>
<dbReference type="EMBL" id="KV417630">
    <property type="protein sequence ID" value="KZP13600.1"/>
    <property type="molecule type" value="Genomic_DNA"/>
</dbReference>
<dbReference type="InterPro" id="IPR055754">
    <property type="entry name" value="DUF7330"/>
</dbReference>
<dbReference type="OrthoDB" id="5289249at2759"/>
<evidence type="ECO:0000313" key="2">
    <source>
        <dbReference type="EMBL" id="KZP04463.1"/>
    </source>
</evidence>
<dbReference type="AlphaFoldDB" id="A0A167UZ54"/>
<name>A0A167UZ54_9AGAM</name>
<dbReference type="STRING" id="436010.A0A167UZ54"/>
<reference evidence="2 4" key="1">
    <citation type="journal article" date="2016" name="Mol. Biol. Evol.">
        <title>Comparative Genomics of Early-Diverging Mushroom-Forming Fungi Provides Insights into the Origins of Lignocellulose Decay Capabilities.</title>
        <authorList>
            <person name="Nagy L.G."/>
            <person name="Riley R."/>
            <person name="Tritt A."/>
            <person name="Adam C."/>
            <person name="Daum C."/>
            <person name="Floudas D."/>
            <person name="Sun H."/>
            <person name="Yadav J.S."/>
            <person name="Pangilinan J."/>
            <person name="Larsson K.H."/>
            <person name="Matsuura K."/>
            <person name="Barry K."/>
            <person name="Labutti K."/>
            <person name="Kuo R."/>
            <person name="Ohm R.A."/>
            <person name="Bhattacharya S.S."/>
            <person name="Shirouzu T."/>
            <person name="Yoshinaga Y."/>
            <person name="Martin F.M."/>
            <person name="Grigoriev I.V."/>
            <person name="Hibbett D.S."/>
        </authorList>
    </citation>
    <scope>NUCLEOTIDE SEQUENCE [LARGE SCALE GENOMIC DNA]</scope>
    <source>
        <strain evidence="2 4">CBS 109695</strain>
    </source>
</reference>
<keyword evidence="4" id="KW-1185">Reference proteome</keyword>
<evidence type="ECO:0000313" key="3">
    <source>
        <dbReference type="EMBL" id="KZP13600.1"/>
    </source>
</evidence>